<protein>
    <submittedName>
        <fullName evidence="1">Possible glycosyltransferase</fullName>
    </submittedName>
</protein>
<proteinExistence type="predicted"/>
<accession>A3V3Z9</accession>
<organism evidence="1 2">
    <name type="scientific">Yoonia vestfoldensis SKA53</name>
    <dbReference type="NCBI Taxonomy" id="314232"/>
    <lineage>
        <taxon>Bacteria</taxon>
        <taxon>Pseudomonadati</taxon>
        <taxon>Pseudomonadota</taxon>
        <taxon>Alphaproteobacteria</taxon>
        <taxon>Rhodobacterales</taxon>
        <taxon>Paracoccaceae</taxon>
        <taxon>Yoonia</taxon>
    </lineage>
</organism>
<dbReference type="STRING" id="314232.SKA53_02381"/>
<evidence type="ECO:0000313" key="1">
    <source>
        <dbReference type="EMBL" id="EAQ07206.1"/>
    </source>
</evidence>
<dbReference type="EMBL" id="AAMS01000003">
    <property type="protein sequence ID" value="EAQ07206.1"/>
    <property type="molecule type" value="Genomic_DNA"/>
</dbReference>
<dbReference type="PANTHER" id="PTHR43861">
    <property type="entry name" value="TRANS-ACONITATE 2-METHYLTRANSFERASE-RELATED"/>
    <property type="match status" value="1"/>
</dbReference>
<dbReference type="Gene3D" id="3.40.50.150">
    <property type="entry name" value="Vaccinia Virus protein VP39"/>
    <property type="match status" value="1"/>
</dbReference>
<dbReference type="AlphaFoldDB" id="A3V3Z9"/>
<dbReference type="CDD" id="cd02440">
    <property type="entry name" value="AdoMet_MTases"/>
    <property type="match status" value="1"/>
</dbReference>
<dbReference type="InterPro" id="IPR029063">
    <property type="entry name" value="SAM-dependent_MTases_sf"/>
</dbReference>
<dbReference type="SUPFAM" id="SSF53335">
    <property type="entry name" value="S-adenosyl-L-methionine-dependent methyltransferases"/>
    <property type="match status" value="1"/>
</dbReference>
<dbReference type="HOGENOM" id="CLU_378904_0_0_5"/>
<dbReference type="Pfam" id="PF05045">
    <property type="entry name" value="RgpF"/>
    <property type="match status" value="1"/>
</dbReference>
<dbReference type="Pfam" id="PF13489">
    <property type="entry name" value="Methyltransf_23"/>
    <property type="match status" value="1"/>
</dbReference>
<keyword evidence="2" id="KW-1185">Reference proteome</keyword>
<dbReference type="eggNOG" id="COG3754">
    <property type="taxonomic scope" value="Bacteria"/>
</dbReference>
<reference evidence="1 2" key="1">
    <citation type="submission" date="2006-01" db="EMBL/GenBank/DDBJ databases">
        <authorList>
            <person name="Hagstrom A."/>
            <person name="Ferriera S."/>
            <person name="Johnson J."/>
            <person name="Kravitz S."/>
            <person name="Halpern A."/>
            <person name="Remington K."/>
            <person name="Beeson K."/>
            <person name="Tran B."/>
            <person name="Rogers Y.-H."/>
            <person name="Friedman R."/>
            <person name="Venter J.C."/>
        </authorList>
    </citation>
    <scope>NUCLEOTIDE SEQUENCE [LARGE SCALE GENOMIC DNA]</scope>
    <source>
        <strain evidence="1 2">SKA53</strain>
    </source>
</reference>
<comment type="caution">
    <text evidence="1">The sequence shown here is derived from an EMBL/GenBank/DDBJ whole genome shotgun (WGS) entry which is preliminary data.</text>
</comment>
<gene>
    <name evidence="1" type="ORF">SKA53_02381</name>
</gene>
<dbReference type="Proteomes" id="UP000004507">
    <property type="component" value="Unassembled WGS sequence"/>
</dbReference>
<sequence>MCAKSDSSPLLQVESGSYSQKDLHMNLCQQCGTAYFTDDDPVDGYDTQDFAQDYWYNYVQNGAGISAMLEPIFALKSNPTGSLLDIGCGFGYVPHFWQTMGRGDAIGLEMSAYGRIGAEKLGITVVPEYYANAEAIKDRRFDYVYSSEVIEHVEDPFEFIKEISTALSDDGILILTTPSATILTPTSNKHVVLATLSPGFHYFVSSKSALSDLLTQSGFDHVKVHDCGHRLFAWASRKALPDIEIGFSAWDLYLDYLKILSDNADHHVAGGAVYRGMKDSYNLGKFDRADWFYECFKKVAKEGLDLDLADIKPALDLSRNRKQLDNHLVPSWMGCALLYAGLIEGRHGHSVSNRLRLISGSIEVMQKEIDLGAQFAGEPAFFIEVAKQEHQKLSYLDSEIGGDKTDIDYTITLRQPRPMKGRDVCIFAAYTSSDRISDATANYINELQNNKIDVILCLAMDNPAQALDLGNINNDTAIILRKNNGYDFGSWTSCLKHLADWHEANRVLLVNDSMFLLPDLLPTFLKKCGECTEDFIAATESYVRQHHAQTYFMILQNKALQSIAFRNFIENFPFLSNKSDVIQNYEISLLSSIKNEFNLSTRILFPMNDLFCNMPQETYAGVNVSHSYWDHLVSQGLPFIKVELIRDNPLNVGILNWKTVFLANGGSVSSAIDHMSIPRDGKVWTENQPRSHTNIDLDSSKKNRSEFLTILKELNRVRLNARARRRDRAKK</sequence>
<dbReference type="InterPro" id="IPR007739">
    <property type="entry name" value="RgpF"/>
</dbReference>
<keyword evidence="1" id="KW-0808">Transferase</keyword>
<evidence type="ECO:0000313" key="2">
    <source>
        <dbReference type="Proteomes" id="UP000004507"/>
    </source>
</evidence>
<dbReference type="eggNOG" id="COG2227">
    <property type="taxonomic scope" value="Bacteria"/>
</dbReference>
<dbReference type="GO" id="GO:0016740">
    <property type="term" value="F:transferase activity"/>
    <property type="evidence" value="ECO:0007669"/>
    <property type="project" value="UniProtKB-KW"/>
</dbReference>
<dbReference type="PANTHER" id="PTHR43861:SF6">
    <property type="entry name" value="METHYLTRANSFERASE TYPE 11"/>
    <property type="match status" value="1"/>
</dbReference>
<name>A3V3Z9_9RHOB</name>